<organism evidence="1 2">
    <name type="scientific">Violaceomyces palustris</name>
    <dbReference type="NCBI Taxonomy" id="1673888"/>
    <lineage>
        <taxon>Eukaryota</taxon>
        <taxon>Fungi</taxon>
        <taxon>Dikarya</taxon>
        <taxon>Basidiomycota</taxon>
        <taxon>Ustilaginomycotina</taxon>
        <taxon>Ustilaginomycetes</taxon>
        <taxon>Violaceomycetales</taxon>
        <taxon>Violaceomycetaceae</taxon>
        <taxon>Violaceomyces</taxon>
    </lineage>
</organism>
<keyword evidence="2" id="KW-1185">Reference proteome</keyword>
<name>A0ACD0P3T0_9BASI</name>
<evidence type="ECO:0000313" key="1">
    <source>
        <dbReference type="EMBL" id="PWN52701.1"/>
    </source>
</evidence>
<protein>
    <submittedName>
        <fullName evidence="1">Uncharacterized protein</fullName>
    </submittedName>
</protein>
<accession>A0ACD0P3T0</accession>
<feature type="non-terminal residue" evidence="1">
    <location>
        <position position="1"/>
    </location>
</feature>
<evidence type="ECO:0000313" key="2">
    <source>
        <dbReference type="Proteomes" id="UP000245626"/>
    </source>
</evidence>
<reference evidence="1 2" key="1">
    <citation type="journal article" date="2018" name="Mol. Biol. Evol.">
        <title>Broad Genomic Sampling Reveals a Smut Pathogenic Ancestry of the Fungal Clade Ustilaginomycotina.</title>
        <authorList>
            <person name="Kijpornyongpan T."/>
            <person name="Mondo S.J."/>
            <person name="Barry K."/>
            <person name="Sandor L."/>
            <person name="Lee J."/>
            <person name="Lipzen A."/>
            <person name="Pangilinan J."/>
            <person name="LaButti K."/>
            <person name="Hainaut M."/>
            <person name="Henrissat B."/>
            <person name="Grigoriev I.V."/>
            <person name="Spatafora J.W."/>
            <person name="Aime M.C."/>
        </authorList>
    </citation>
    <scope>NUCLEOTIDE SEQUENCE [LARGE SCALE GENOMIC DNA]</scope>
    <source>
        <strain evidence="1 2">SA 807</strain>
    </source>
</reference>
<gene>
    <name evidence="1" type="ORF">IE53DRAFT_366978</name>
</gene>
<dbReference type="Proteomes" id="UP000245626">
    <property type="component" value="Unassembled WGS sequence"/>
</dbReference>
<sequence>EKGWKLVDGEGDGPCFLIESRSFATSKHVPNLLAFPPKSTSEILSTDLYKKGEIVLQDLASCIPAQVLNPFKWETTNPIQAHKDGGSQVSKNPKKRKRSGEKQGGEKEEEKEEFQAVDATSAPGNKTSHLSALMKGRSKITAFERSEKRYKTLRSLLSRSGALRTRQGTTSKDGMEGATLGNVETVLLDFLKTEPEDPRWAKVKYMLVDPSCSGSGIVNRLD</sequence>
<dbReference type="EMBL" id="KZ819762">
    <property type="protein sequence ID" value="PWN52701.1"/>
    <property type="molecule type" value="Genomic_DNA"/>
</dbReference>
<proteinExistence type="predicted"/>